<sequence>MRKKLRLTKINYLVIFFLILISLSTVYWFVVKHQEAVSQELTEEYMELTTRDSETILDRAKFITNRDGQVDIAVLGSSVTRGKGATNKQPVWGERLEQRLNRDEEIKAKVWNKGYNGYSTTDLLTQKKVIETIDSKPDIIIFELCLINNNRFPQNDVSLTKEELIGIMNQFQEALPNTLVILTTANPTIYNEIYLDKGTLTYDQYNDEVSTFVQKQGWNFIDIYSLMSEEIANSNHTLEYYLDDAVHPNGEGYRLWYKLLDERLNKPLSSLK</sequence>
<evidence type="ECO:0000313" key="3">
    <source>
        <dbReference type="EMBL" id="TLQ07474.1"/>
    </source>
</evidence>
<dbReference type="SUPFAM" id="SSF52266">
    <property type="entry name" value="SGNH hydrolase"/>
    <property type="match status" value="1"/>
</dbReference>
<proteinExistence type="predicted"/>
<keyword evidence="1" id="KW-0812">Transmembrane</keyword>
<dbReference type="STRING" id="191770.SAMN04488013_1154"/>
<keyword evidence="1" id="KW-1133">Transmembrane helix</keyword>
<dbReference type="OrthoDB" id="2513075at2"/>
<dbReference type="CDD" id="cd00229">
    <property type="entry name" value="SGNH_hydrolase"/>
    <property type="match status" value="1"/>
</dbReference>
<organism evidence="3 4">
    <name type="scientific">Marinilactibacillus psychrotolerans</name>
    <dbReference type="NCBI Taxonomy" id="191770"/>
    <lineage>
        <taxon>Bacteria</taxon>
        <taxon>Bacillati</taxon>
        <taxon>Bacillota</taxon>
        <taxon>Bacilli</taxon>
        <taxon>Lactobacillales</taxon>
        <taxon>Carnobacteriaceae</taxon>
        <taxon>Marinilactibacillus</taxon>
    </lineage>
</organism>
<evidence type="ECO:0000259" key="2">
    <source>
        <dbReference type="Pfam" id="PF13472"/>
    </source>
</evidence>
<evidence type="ECO:0000256" key="1">
    <source>
        <dbReference type="SAM" id="Phobius"/>
    </source>
</evidence>
<accession>A0A5R9C3P4</accession>
<reference evidence="3 4" key="1">
    <citation type="submission" date="2019-05" db="EMBL/GenBank/DDBJ databases">
        <title>The metagenome of a microbial culture collection derived from dairy environment covers the genomic content of the human microbiome.</title>
        <authorList>
            <person name="Roder T."/>
            <person name="Wuthrich D."/>
            <person name="Sattari Z."/>
            <person name="Von Ah U."/>
            <person name="Bar C."/>
            <person name="Ronchi F."/>
            <person name="Macpherson A.J."/>
            <person name="Ganal-Vonarburg S.C."/>
            <person name="Bruggmann R."/>
            <person name="Vergeres G."/>
        </authorList>
    </citation>
    <scope>NUCLEOTIDE SEQUENCE [LARGE SCALE GENOMIC DNA]</scope>
    <source>
        <strain evidence="3 4">FAM 24235</strain>
    </source>
</reference>
<dbReference type="Gene3D" id="3.40.50.1110">
    <property type="entry name" value="SGNH hydrolase"/>
    <property type="match status" value="1"/>
</dbReference>
<dbReference type="InterPro" id="IPR051532">
    <property type="entry name" value="Ester_Hydrolysis_Enzymes"/>
</dbReference>
<dbReference type="AlphaFoldDB" id="A0A5R9C3P4"/>
<name>A0A5R9C3P4_9LACT</name>
<feature type="transmembrane region" description="Helical" evidence="1">
    <location>
        <begin position="12"/>
        <end position="30"/>
    </location>
</feature>
<dbReference type="EMBL" id="VBTE01000016">
    <property type="protein sequence ID" value="TLQ07474.1"/>
    <property type="molecule type" value="Genomic_DNA"/>
</dbReference>
<dbReference type="RefSeq" id="WP_138471777.1">
    <property type="nucleotide sequence ID" value="NZ_JBGQQG010000046.1"/>
</dbReference>
<keyword evidence="3" id="KW-0378">Hydrolase</keyword>
<dbReference type="InterPro" id="IPR036514">
    <property type="entry name" value="SGNH_hydro_sf"/>
</dbReference>
<dbReference type="Pfam" id="PF13472">
    <property type="entry name" value="Lipase_GDSL_2"/>
    <property type="match status" value="1"/>
</dbReference>
<gene>
    <name evidence="3" type="ORF">FEZ48_06555</name>
</gene>
<dbReference type="Proteomes" id="UP000307201">
    <property type="component" value="Unassembled WGS sequence"/>
</dbReference>
<dbReference type="GO" id="GO:0016787">
    <property type="term" value="F:hydrolase activity"/>
    <property type="evidence" value="ECO:0007669"/>
    <property type="project" value="UniProtKB-KW"/>
</dbReference>
<evidence type="ECO:0000313" key="4">
    <source>
        <dbReference type="Proteomes" id="UP000307201"/>
    </source>
</evidence>
<keyword evidence="1" id="KW-0472">Membrane</keyword>
<dbReference type="InterPro" id="IPR013830">
    <property type="entry name" value="SGNH_hydro"/>
</dbReference>
<dbReference type="PANTHER" id="PTHR30383">
    <property type="entry name" value="THIOESTERASE 1/PROTEASE 1/LYSOPHOSPHOLIPASE L1"/>
    <property type="match status" value="1"/>
</dbReference>
<feature type="domain" description="SGNH hydrolase-type esterase" evidence="2">
    <location>
        <begin position="74"/>
        <end position="255"/>
    </location>
</feature>
<comment type="caution">
    <text evidence="3">The sequence shown here is derived from an EMBL/GenBank/DDBJ whole genome shotgun (WGS) entry which is preliminary data.</text>
</comment>
<protein>
    <submittedName>
        <fullName evidence="3">SGNH/GDSL hydrolase family protein</fullName>
    </submittedName>
</protein>